<dbReference type="EMBL" id="PGGN01000002">
    <property type="protein sequence ID" value="PSH58014.1"/>
    <property type="molecule type" value="Genomic_DNA"/>
</dbReference>
<comment type="caution">
    <text evidence="1">The sequence shown here is derived from an EMBL/GenBank/DDBJ whole genome shotgun (WGS) entry which is preliminary data.</text>
</comment>
<keyword evidence="2" id="KW-1185">Reference proteome</keyword>
<dbReference type="AlphaFoldDB" id="A0A2P7AUW5"/>
<evidence type="ECO:0000313" key="1">
    <source>
        <dbReference type="EMBL" id="PSH58014.1"/>
    </source>
</evidence>
<accession>A0A2P7AUW5</accession>
<protein>
    <submittedName>
        <fullName evidence="1">Uncharacterized protein</fullName>
    </submittedName>
</protein>
<sequence>MSDTVRLPPILPPKPRGPKASLLRIDQLDGRTTTARNVRALLNSITSDLGGHDALSEAQRILVQRAAVLSAVCEDFEMAYLSGQKADMQSYNATVNVLRRVLDTLGLERKAKDLVDLQTYIKG</sequence>
<gene>
    <name evidence="1" type="ORF">CU100_10125</name>
</gene>
<evidence type="ECO:0000313" key="2">
    <source>
        <dbReference type="Proteomes" id="UP000241158"/>
    </source>
</evidence>
<dbReference type="Proteomes" id="UP000241158">
    <property type="component" value="Unassembled WGS sequence"/>
</dbReference>
<name>A0A2P7AUW5_9HYPH</name>
<reference evidence="2" key="1">
    <citation type="submission" date="2017-11" db="EMBL/GenBank/DDBJ databases">
        <authorList>
            <person name="Kuznetsova I."/>
            <person name="Sazanova A."/>
            <person name="Chirak E."/>
            <person name="Safronova V."/>
            <person name="Willems A."/>
        </authorList>
    </citation>
    <scope>NUCLEOTIDE SEQUENCE [LARGE SCALE GENOMIC DNA]</scope>
    <source>
        <strain evidence="2">PEPV15</strain>
    </source>
</reference>
<organism evidence="1 2">
    <name type="scientific">Phyllobacterium endophyticum</name>
    <dbReference type="NCBI Taxonomy" id="1149773"/>
    <lineage>
        <taxon>Bacteria</taxon>
        <taxon>Pseudomonadati</taxon>
        <taxon>Pseudomonadota</taxon>
        <taxon>Alphaproteobacteria</taxon>
        <taxon>Hyphomicrobiales</taxon>
        <taxon>Phyllobacteriaceae</taxon>
        <taxon>Phyllobacterium</taxon>
    </lineage>
</organism>
<dbReference type="RefSeq" id="WP_106716458.1">
    <property type="nucleotide sequence ID" value="NZ_JACHXT010000001.1"/>
</dbReference>
<proteinExistence type="predicted"/>